<dbReference type="RefSeq" id="WP_165119305.1">
    <property type="nucleotide sequence ID" value="NZ_JAAKZG010000007.1"/>
</dbReference>
<name>A0A7C9R8Q0_9HYPH</name>
<protein>
    <submittedName>
        <fullName evidence="1">DUF982 domain-containing protein</fullName>
    </submittedName>
</protein>
<organism evidence="1 2">
    <name type="scientific">Mesorhizobium zhangyense</name>
    <dbReference type="NCBI Taxonomy" id="1776730"/>
    <lineage>
        <taxon>Bacteria</taxon>
        <taxon>Pseudomonadati</taxon>
        <taxon>Pseudomonadota</taxon>
        <taxon>Alphaproteobacteria</taxon>
        <taxon>Hyphomicrobiales</taxon>
        <taxon>Phyllobacteriaceae</taxon>
        <taxon>Mesorhizobium</taxon>
    </lineage>
</organism>
<comment type="caution">
    <text evidence="1">The sequence shown here is derived from an EMBL/GenBank/DDBJ whole genome shotgun (WGS) entry which is preliminary data.</text>
</comment>
<gene>
    <name evidence="1" type="ORF">G6N74_17865</name>
</gene>
<dbReference type="Pfam" id="PF06169">
    <property type="entry name" value="DUF982"/>
    <property type="match status" value="1"/>
</dbReference>
<evidence type="ECO:0000313" key="2">
    <source>
        <dbReference type="Proteomes" id="UP000481252"/>
    </source>
</evidence>
<evidence type="ECO:0000313" key="1">
    <source>
        <dbReference type="EMBL" id="NGN42940.1"/>
    </source>
</evidence>
<dbReference type="Proteomes" id="UP000481252">
    <property type="component" value="Unassembled WGS sequence"/>
</dbReference>
<proteinExistence type="predicted"/>
<dbReference type="EMBL" id="JAAKZG010000007">
    <property type="protein sequence ID" value="NGN42940.1"/>
    <property type="molecule type" value="Genomic_DNA"/>
</dbReference>
<dbReference type="InterPro" id="IPR010385">
    <property type="entry name" value="DUF982"/>
</dbReference>
<accession>A0A7C9R8Q0</accession>
<dbReference type="Gene3D" id="6.10.250.730">
    <property type="match status" value="1"/>
</dbReference>
<keyword evidence="2" id="KW-1185">Reference proteome</keyword>
<reference evidence="1 2" key="1">
    <citation type="submission" date="2020-02" db="EMBL/GenBank/DDBJ databases">
        <title>Genome sequence of the type strain CGMCC 1.15528 of Mesorhizobium zhangyense.</title>
        <authorList>
            <person name="Gao J."/>
            <person name="Sun J."/>
        </authorList>
    </citation>
    <scope>NUCLEOTIDE SEQUENCE [LARGE SCALE GENOMIC DNA]</scope>
    <source>
        <strain evidence="1 2">CGMCC 1.15528</strain>
    </source>
</reference>
<dbReference type="AlphaFoldDB" id="A0A7C9R8Q0"/>
<sequence length="81" mass="9104">MSDHVFPVPVEVNLDAEHRRIIATAWEGIEFLSQNRPAMPGPKYQAALRICRDTLDGWQPVRKARQAFIAAAREAHILAKG</sequence>